<accession>A0A855Y7R6</accession>
<sequence length="257" mass="30626">MNNKDRFILNKLKGDFGENVAKTHFELLGYSVNLIGIENIAVEYCMNVEFSKKDSFSDAVQSHIQNMPDLLVSKNDHKLLKSFFVECKACGAFPNLEEKAYSLYWDYRNMIWTERVPDDVINLLRDNEEMYYSVLFDGMNPDEVYDDSRTFECVFIEWKRYKFDYGPKLKKAAFECFLKHFTYFDTDIPSWDYVKLDFEIPIKIPLIFYMVILDTSTSATKDNLKRYKDYLQEFNSLIKKEFKKNIISELIEEYENM</sequence>
<dbReference type="RefSeq" id="WP_146217183.1">
    <property type="nucleotide sequence ID" value="NZ_QGTZ01000001.1"/>
</dbReference>
<protein>
    <recommendedName>
        <fullName evidence="3">Restriction endonuclease</fullName>
    </recommendedName>
</protein>
<evidence type="ECO:0000313" key="1">
    <source>
        <dbReference type="EMBL" id="PWW45511.1"/>
    </source>
</evidence>
<feature type="non-terminal residue" evidence="1">
    <location>
        <position position="257"/>
    </location>
</feature>
<proteinExistence type="predicted"/>
<dbReference type="Proteomes" id="UP000247078">
    <property type="component" value="Unassembled WGS sequence"/>
</dbReference>
<evidence type="ECO:0008006" key="3">
    <source>
        <dbReference type="Google" id="ProtNLM"/>
    </source>
</evidence>
<dbReference type="EMBL" id="QGTZ01000001">
    <property type="protein sequence ID" value="PWW45511.1"/>
    <property type="molecule type" value="Genomic_DNA"/>
</dbReference>
<reference evidence="1 2" key="1">
    <citation type="submission" date="2018-05" db="EMBL/GenBank/DDBJ databases">
        <title>Freshwater and sediment microbial communities from various areas in North America, analyzing microbe dynamics in response to fracking.</title>
        <authorList>
            <person name="Lamendella R."/>
        </authorList>
    </citation>
    <scope>NUCLEOTIDE SEQUENCE [LARGE SCALE GENOMIC DNA]</scope>
    <source>
        <strain evidence="1 2">DB-3</strain>
    </source>
</reference>
<comment type="caution">
    <text evidence="1">The sequence shown here is derived from an EMBL/GenBank/DDBJ whole genome shotgun (WGS) entry which is preliminary data.</text>
</comment>
<organism evidence="1 2">
    <name type="scientific">Paenibacillus pabuli</name>
    <dbReference type="NCBI Taxonomy" id="1472"/>
    <lineage>
        <taxon>Bacteria</taxon>
        <taxon>Bacillati</taxon>
        <taxon>Bacillota</taxon>
        <taxon>Bacilli</taxon>
        <taxon>Bacillales</taxon>
        <taxon>Paenibacillaceae</taxon>
        <taxon>Paenibacillus</taxon>
    </lineage>
</organism>
<name>A0A855Y7R6_9BACL</name>
<dbReference type="AlphaFoldDB" id="A0A855Y7R6"/>
<gene>
    <name evidence="1" type="ORF">DET56_101720</name>
</gene>
<evidence type="ECO:0000313" key="2">
    <source>
        <dbReference type="Proteomes" id="UP000247078"/>
    </source>
</evidence>